<comment type="catalytic activity">
    <reaction evidence="1 8">
        <text>Release of an N-terminal amino acid, Xaa-|-Yaa-, in which Xaa is preferably Leu, but may be other amino acids including Pro although not Arg or Lys, and Yaa may be Pro. Amino acid amides and methyl esters are also readily hydrolyzed, but rates on arylamides are exceedingly low.</text>
        <dbReference type="EC" id="3.4.11.1"/>
    </reaction>
</comment>
<protein>
    <recommendedName>
        <fullName evidence="8">Probable cytosol aminopeptidase</fullName>
        <ecNumber evidence="8">3.4.11.1</ecNumber>
    </recommendedName>
    <alternativeName>
        <fullName evidence="8">Leucine aminopeptidase</fullName>
        <shortName evidence="8">LAP</shortName>
        <ecNumber evidence="8">3.4.11.10</ecNumber>
    </alternativeName>
    <alternativeName>
        <fullName evidence="8">Leucyl aminopeptidase</fullName>
    </alternativeName>
</protein>
<dbReference type="PRINTS" id="PR00481">
    <property type="entry name" value="LAMNOPPTDASE"/>
</dbReference>
<dbReference type="GO" id="GO:0005737">
    <property type="term" value="C:cytoplasm"/>
    <property type="evidence" value="ECO:0007669"/>
    <property type="project" value="UniProtKB-SubCell"/>
</dbReference>
<dbReference type="Pfam" id="PF02789">
    <property type="entry name" value="Peptidase_M17_N"/>
    <property type="match status" value="1"/>
</dbReference>
<feature type="binding site" evidence="8">
    <location>
        <position position="356"/>
    </location>
    <ligand>
        <name>Mn(2+)</name>
        <dbReference type="ChEBI" id="CHEBI:29035"/>
        <label>2</label>
    </ligand>
</feature>
<dbReference type="SUPFAM" id="SSF53187">
    <property type="entry name" value="Zn-dependent exopeptidases"/>
    <property type="match status" value="1"/>
</dbReference>
<comment type="subcellular location">
    <subcellularLocation>
        <location evidence="8">Cytoplasm</location>
    </subcellularLocation>
</comment>
<feature type="binding site" evidence="8">
    <location>
        <position position="356"/>
    </location>
    <ligand>
        <name>Mn(2+)</name>
        <dbReference type="ChEBI" id="CHEBI:29035"/>
        <label>1</label>
    </ligand>
</feature>
<evidence type="ECO:0000256" key="7">
    <source>
        <dbReference type="ARBA" id="ARBA00049972"/>
    </source>
</evidence>
<comment type="catalytic activity">
    <reaction evidence="2 8">
        <text>Release of an N-terminal amino acid, preferentially leucine, but not glutamic or aspartic acids.</text>
        <dbReference type="EC" id="3.4.11.10"/>
    </reaction>
</comment>
<feature type="compositionally biased region" description="Low complexity" evidence="9">
    <location>
        <begin position="208"/>
        <end position="223"/>
    </location>
</feature>
<dbReference type="GO" id="GO:0070006">
    <property type="term" value="F:metalloaminopeptidase activity"/>
    <property type="evidence" value="ECO:0007669"/>
    <property type="project" value="InterPro"/>
</dbReference>
<dbReference type="HAMAP" id="MF_00181">
    <property type="entry name" value="Cytosol_peptidase_M17"/>
    <property type="match status" value="1"/>
</dbReference>
<keyword evidence="6 8" id="KW-0378">Hydrolase</keyword>
<keyword evidence="8" id="KW-0464">Manganese</keyword>
<keyword evidence="8" id="KW-0479">Metal-binding</keyword>
<dbReference type="PANTHER" id="PTHR11963:SF23">
    <property type="entry name" value="CYTOSOL AMINOPEPTIDASE"/>
    <property type="match status" value="1"/>
</dbReference>
<feature type="domain" description="Cytosol aminopeptidase" evidence="10">
    <location>
        <begin position="431"/>
        <end position="438"/>
    </location>
</feature>
<evidence type="ECO:0000313" key="12">
    <source>
        <dbReference type="Proteomes" id="UP000604475"/>
    </source>
</evidence>
<dbReference type="Proteomes" id="UP000604475">
    <property type="component" value="Unassembled WGS sequence"/>
</dbReference>
<evidence type="ECO:0000256" key="9">
    <source>
        <dbReference type="SAM" id="MobiDB-lite"/>
    </source>
</evidence>
<proteinExistence type="inferred from homology"/>
<feature type="active site" evidence="8">
    <location>
        <position position="437"/>
    </location>
</feature>
<feature type="region of interest" description="Disordered" evidence="9">
    <location>
        <begin position="155"/>
        <end position="224"/>
    </location>
</feature>
<feature type="binding site" evidence="8">
    <location>
        <position position="433"/>
    </location>
    <ligand>
        <name>Mn(2+)</name>
        <dbReference type="ChEBI" id="CHEBI:29035"/>
        <label>1</label>
    </ligand>
</feature>
<dbReference type="InterPro" id="IPR023042">
    <property type="entry name" value="Peptidase_M17_leu_NH2_pept"/>
</dbReference>
<evidence type="ECO:0000256" key="4">
    <source>
        <dbReference type="ARBA" id="ARBA00022438"/>
    </source>
</evidence>
<dbReference type="GO" id="GO:0006508">
    <property type="term" value="P:proteolysis"/>
    <property type="evidence" value="ECO:0007669"/>
    <property type="project" value="UniProtKB-KW"/>
</dbReference>
<dbReference type="Gene3D" id="3.40.630.10">
    <property type="entry name" value="Zn peptidases"/>
    <property type="match status" value="1"/>
</dbReference>
<keyword evidence="8" id="KW-0963">Cytoplasm</keyword>
<dbReference type="EC" id="3.4.11.10" evidence="8"/>
<dbReference type="EMBL" id="JAEACQ010000189">
    <property type="protein sequence ID" value="MBL7628484.1"/>
    <property type="molecule type" value="Genomic_DNA"/>
</dbReference>
<comment type="cofactor">
    <cofactor evidence="8">
        <name>Mn(2+)</name>
        <dbReference type="ChEBI" id="CHEBI:29035"/>
    </cofactor>
    <text evidence="8">Binds 2 manganese ions per subunit.</text>
</comment>
<reference evidence="11" key="1">
    <citation type="submission" date="2020-12" db="EMBL/GenBank/DDBJ databases">
        <title>Genomic characterization of non-nitrogen-fixing Frankia strains.</title>
        <authorList>
            <person name="Carlos-Shanley C."/>
            <person name="Guerra T."/>
            <person name="Hahn D."/>
        </authorList>
    </citation>
    <scope>NUCLEOTIDE SEQUENCE</scope>
    <source>
        <strain evidence="11">CN6</strain>
    </source>
</reference>
<comment type="similarity">
    <text evidence="3 8">Belongs to the peptidase M17 family.</text>
</comment>
<dbReference type="EC" id="3.4.11.1" evidence="8"/>
<dbReference type="InterPro" id="IPR043472">
    <property type="entry name" value="Macro_dom-like"/>
</dbReference>
<dbReference type="PANTHER" id="PTHR11963">
    <property type="entry name" value="LEUCINE AMINOPEPTIDASE-RELATED"/>
    <property type="match status" value="1"/>
</dbReference>
<dbReference type="InterPro" id="IPR008283">
    <property type="entry name" value="Peptidase_M17_N"/>
</dbReference>
<feature type="binding site" evidence="8">
    <location>
        <position position="435"/>
    </location>
    <ligand>
        <name>Mn(2+)</name>
        <dbReference type="ChEBI" id="CHEBI:29035"/>
        <label>1</label>
    </ligand>
</feature>
<evidence type="ECO:0000256" key="1">
    <source>
        <dbReference type="ARBA" id="ARBA00000135"/>
    </source>
</evidence>
<evidence type="ECO:0000256" key="2">
    <source>
        <dbReference type="ARBA" id="ARBA00000967"/>
    </source>
</evidence>
<evidence type="ECO:0000256" key="6">
    <source>
        <dbReference type="ARBA" id="ARBA00022801"/>
    </source>
</evidence>
<sequence length="602" mass="59683">MVTLRPGGPAAPDSSVLAVVVLSSGGPEADGEADDRDGSDAGSGKAIGVVSQVAGSACADLGMDLETLLTAHTFGGDAGAVLVVPLARAEPPTRLLLVGAGTGSVADWRAAGAALARRASGGDRVALAADPAPVALAAFTEGLILASYRQPRRAGDTTPVAAEAASRDTADLADDVEAGDPAAGQTDLAAGERAAGEGAEARGDELEPAVGDGPAADPAVGDEAAARGAGLEEVVVWTSRALAPAELAEATEAIRRSGVIARAVLTARDLINTPSLLKSPEWFARRAVALARAAGLDATLLDVRDLEAGGFGGLVAVGGGSVRPPYLVELRYDGPPAEDGAALGHRVLVGKGITFDSGGLSLKPAGSMISMKTDMSGAAAVLATMAALPELGAPGKVTGLLCVAENMIGAAAMRPGDVITCWGGRTVEVLNTDAEGRLVLADGLAYAAGALGADALVDLATLTGAISVALGRRTAGLFASDDELAGALTAAAEAAGERVWRLPLVEEYRPALESPVADLANMGRALEVGGGSITAALFLREFTAGVPWAHLDIAGTARADSDDAEITRGGTGWGVRTLLRWLAAGTASASASPPVPAGAAAG</sequence>
<evidence type="ECO:0000256" key="5">
    <source>
        <dbReference type="ARBA" id="ARBA00022670"/>
    </source>
</evidence>
<dbReference type="AlphaFoldDB" id="A0A937UM36"/>
<feature type="binding site" evidence="8">
    <location>
        <position position="374"/>
    </location>
    <ligand>
        <name>Mn(2+)</name>
        <dbReference type="ChEBI" id="CHEBI:29035"/>
        <label>2</label>
    </ligand>
</feature>
<dbReference type="InterPro" id="IPR011356">
    <property type="entry name" value="Leucine_aapep/pepB"/>
</dbReference>
<accession>A0A937UM36</accession>
<evidence type="ECO:0000259" key="10">
    <source>
        <dbReference type="PROSITE" id="PS00631"/>
    </source>
</evidence>
<gene>
    <name evidence="8" type="primary">pepA</name>
    <name evidence="11" type="ORF">I7412_15255</name>
</gene>
<comment type="function">
    <text evidence="7 8">Presumably involved in the processing and regular turnover of intracellular proteins. Catalyzes the removal of unsubstituted N-terminal amino acids from various peptides.</text>
</comment>
<feature type="binding site" evidence="8">
    <location>
        <position position="435"/>
    </location>
    <ligand>
        <name>Mn(2+)</name>
        <dbReference type="ChEBI" id="CHEBI:29035"/>
        <label>2</label>
    </ligand>
</feature>
<dbReference type="Pfam" id="PF00883">
    <property type="entry name" value="Peptidase_M17"/>
    <property type="match status" value="1"/>
</dbReference>
<dbReference type="CDD" id="cd00433">
    <property type="entry name" value="Peptidase_M17"/>
    <property type="match status" value="1"/>
</dbReference>
<name>A0A937UM36_9ACTN</name>
<feature type="compositionally biased region" description="Low complexity" evidence="9">
    <location>
        <begin position="187"/>
        <end position="198"/>
    </location>
</feature>
<comment type="caution">
    <text evidence="11">The sequence shown here is derived from an EMBL/GenBank/DDBJ whole genome shotgun (WGS) entry which is preliminary data.</text>
</comment>
<dbReference type="Gene3D" id="3.40.220.10">
    <property type="entry name" value="Leucine Aminopeptidase, subunit E, domain 1"/>
    <property type="match status" value="1"/>
</dbReference>
<dbReference type="InterPro" id="IPR000819">
    <property type="entry name" value="Peptidase_M17_C"/>
</dbReference>
<dbReference type="PROSITE" id="PS00631">
    <property type="entry name" value="CYTOSOL_AP"/>
    <property type="match status" value="1"/>
</dbReference>
<keyword evidence="12" id="KW-1185">Reference proteome</keyword>
<keyword evidence="5 8" id="KW-0645">Protease</keyword>
<organism evidence="11 12">
    <name type="scientific">Frankia nepalensis</name>
    <dbReference type="NCBI Taxonomy" id="1836974"/>
    <lineage>
        <taxon>Bacteria</taxon>
        <taxon>Bacillati</taxon>
        <taxon>Actinomycetota</taxon>
        <taxon>Actinomycetes</taxon>
        <taxon>Frankiales</taxon>
        <taxon>Frankiaceae</taxon>
        <taxon>Frankia</taxon>
    </lineage>
</organism>
<keyword evidence="4 8" id="KW-0031">Aminopeptidase</keyword>
<feature type="active site" evidence="8">
    <location>
        <position position="363"/>
    </location>
</feature>
<dbReference type="GO" id="GO:0030145">
    <property type="term" value="F:manganese ion binding"/>
    <property type="evidence" value="ECO:0007669"/>
    <property type="project" value="UniProtKB-UniRule"/>
</dbReference>
<dbReference type="SUPFAM" id="SSF52949">
    <property type="entry name" value="Macro domain-like"/>
    <property type="match status" value="1"/>
</dbReference>
<evidence type="ECO:0000256" key="8">
    <source>
        <dbReference type="HAMAP-Rule" id="MF_00181"/>
    </source>
</evidence>
<evidence type="ECO:0000313" key="11">
    <source>
        <dbReference type="EMBL" id="MBL7628484.1"/>
    </source>
</evidence>
<feature type="binding site" evidence="8">
    <location>
        <position position="351"/>
    </location>
    <ligand>
        <name>Mn(2+)</name>
        <dbReference type="ChEBI" id="CHEBI:29035"/>
        <label>2</label>
    </ligand>
</feature>
<evidence type="ECO:0000256" key="3">
    <source>
        <dbReference type="ARBA" id="ARBA00009528"/>
    </source>
</evidence>